<name>A0A397TUP5_9GLOM</name>
<organism evidence="2 3">
    <name type="scientific">Gigaspora rosea</name>
    <dbReference type="NCBI Taxonomy" id="44941"/>
    <lineage>
        <taxon>Eukaryota</taxon>
        <taxon>Fungi</taxon>
        <taxon>Fungi incertae sedis</taxon>
        <taxon>Mucoromycota</taxon>
        <taxon>Glomeromycotina</taxon>
        <taxon>Glomeromycetes</taxon>
        <taxon>Diversisporales</taxon>
        <taxon>Gigasporaceae</taxon>
        <taxon>Gigaspora</taxon>
    </lineage>
</organism>
<evidence type="ECO:0000313" key="3">
    <source>
        <dbReference type="Proteomes" id="UP000266673"/>
    </source>
</evidence>
<feature type="transmembrane region" description="Helical" evidence="1">
    <location>
        <begin position="20"/>
        <end position="41"/>
    </location>
</feature>
<protein>
    <submittedName>
        <fullName evidence="2">Uncharacterized protein</fullName>
    </submittedName>
</protein>
<sequence>MRQLSLRDRSQRQYWDARQFLGNFLRLNPFFLVDLTLLHWAQDNIFGNFLRLRLGSTLWSQFKMFWWRCRVYFGMCQLSLRDGSRGSVGTQDNISGNFLRLRLRSTLWVPTSNKEFLKGIDERN</sequence>
<keyword evidence="3" id="KW-1185">Reference proteome</keyword>
<gene>
    <name evidence="2" type="ORF">C2G38_2051898</name>
</gene>
<dbReference type="Proteomes" id="UP000266673">
    <property type="component" value="Unassembled WGS sequence"/>
</dbReference>
<dbReference type="AlphaFoldDB" id="A0A397TUP5"/>
<keyword evidence="1" id="KW-0472">Membrane</keyword>
<proteinExistence type="predicted"/>
<dbReference type="OrthoDB" id="10597090at2759"/>
<comment type="caution">
    <text evidence="2">The sequence shown here is derived from an EMBL/GenBank/DDBJ whole genome shotgun (WGS) entry which is preliminary data.</text>
</comment>
<accession>A0A397TUP5</accession>
<evidence type="ECO:0000313" key="2">
    <source>
        <dbReference type="EMBL" id="RIB00088.1"/>
    </source>
</evidence>
<dbReference type="EMBL" id="QKWP01005350">
    <property type="protein sequence ID" value="RIB00088.1"/>
    <property type="molecule type" value="Genomic_DNA"/>
</dbReference>
<keyword evidence="1" id="KW-0812">Transmembrane</keyword>
<evidence type="ECO:0000256" key="1">
    <source>
        <dbReference type="SAM" id="Phobius"/>
    </source>
</evidence>
<reference evidence="2 3" key="1">
    <citation type="submission" date="2018-06" db="EMBL/GenBank/DDBJ databases">
        <title>Comparative genomics reveals the genomic features of Rhizophagus irregularis, R. cerebriforme, R. diaphanum and Gigaspora rosea, and their symbiotic lifestyle signature.</title>
        <authorList>
            <person name="Morin E."/>
            <person name="San Clemente H."/>
            <person name="Chen E.C.H."/>
            <person name="De La Providencia I."/>
            <person name="Hainaut M."/>
            <person name="Kuo A."/>
            <person name="Kohler A."/>
            <person name="Murat C."/>
            <person name="Tang N."/>
            <person name="Roy S."/>
            <person name="Loubradou J."/>
            <person name="Henrissat B."/>
            <person name="Grigoriev I.V."/>
            <person name="Corradi N."/>
            <person name="Roux C."/>
            <person name="Martin F.M."/>
        </authorList>
    </citation>
    <scope>NUCLEOTIDE SEQUENCE [LARGE SCALE GENOMIC DNA]</scope>
    <source>
        <strain evidence="2 3">DAOM 194757</strain>
    </source>
</reference>
<keyword evidence="1" id="KW-1133">Transmembrane helix</keyword>